<reference evidence="2 3" key="1">
    <citation type="submission" date="2012-02" db="EMBL/GenBank/DDBJ databases">
        <title>The Genome Sequence of Bacteroides nordii CL02T12C05.</title>
        <authorList>
            <consortium name="The Broad Institute Genome Sequencing Platform"/>
            <person name="Earl A."/>
            <person name="Ward D."/>
            <person name="Feldgarden M."/>
            <person name="Gevers D."/>
            <person name="Zitomersky N.L."/>
            <person name="Coyne M.J."/>
            <person name="Comstock L.E."/>
            <person name="Young S.K."/>
            <person name="Zeng Q."/>
            <person name="Gargeya S."/>
            <person name="Fitzgerald M."/>
            <person name="Haas B."/>
            <person name="Abouelleil A."/>
            <person name="Alvarado L."/>
            <person name="Arachchi H.M."/>
            <person name="Berlin A."/>
            <person name="Chapman S.B."/>
            <person name="Gearin G."/>
            <person name="Goldberg J."/>
            <person name="Griggs A."/>
            <person name="Gujja S."/>
            <person name="Hansen M."/>
            <person name="Heiman D."/>
            <person name="Howarth C."/>
            <person name="Larimer J."/>
            <person name="Lui A."/>
            <person name="MacDonald P.J.P."/>
            <person name="McCowen C."/>
            <person name="Montmayeur A."/>
            <person name="Murphy C."/>
            <person name="Neiman D."/>
            <person name="Pearson M."/>
            <person name="Priest M."/>
            <person name="Roberts A."/>
            <person name="Saif S."/>
            <person name="Shea T."/>
            <person name="Sisk P."/>
            <person name="Stolte C."/>
            <person name="Sykes S."/>
            <person name="Wortman J."/>
            <person name="Nusbaum C."/>
            <person name="Birren B."/>
        </authorList>
    </citation>
    <scope>NUCLEOTIDE SEQUENCE [LARGE SCALE GENOMIC DNA]</scope>
    <source>
        <strain evidence="2 3">CL02T12C05</strain>
    </source>
</reference>
<dbReference type="EMBL" id="AGXS01000027">
    <property type="protein sequence ID" value="EIY44031.1"/>
    <property type="molecule type" value="Genomic_DNA"/>
</dbReference>
<gene>
    <name evidence="2" type="ORF">HMPREF1068_04046</name>
</gene>
<dbReference type="Proteomes" id="UP000003089">
    <property type="component" value="Unassembled WGS sequence"/>
</dbReference>
<name>I9RMB9_9BACE</name>
<dbReference type="AlphaFoldDB" id="I9RMB9"/>
<sequence>MSCNKSGEENFLNFLFIVIPLLLVELGGSDFFLRDRGELLT</sequence>
<feature type="transmembrane region" description="Helical" evidence="1">
    <location>
        <begin position="12"/>
        <end position="33"/>
    </location>
</feature>
<dbReference type="PATRIC" id="fig|997884.3.peg.4150"/>
<keyword evidence="1" id="KW-1133">Transmembrane helix</keyword>
<keyword evidence="3" id="KW-1185">Reference proteome</keyword>
<protein>
    <submittedName>
        <fullName evidence="2">Uncharacterized protein</fullName>
    </submittedName>
</protein>
<comment type="caution">
    <text evidence="2">The sequence shown here is derived from an EMBL/GenBank/DDBJ whole genome shotgun (WGS) entry which is preliminary data.</text>
</comment>
<keyword evidence="1" id="KW-0472">Membrane</keyword>
<evidence type="ECO:0000256" key="1">
    <source>
        <dbReference type="SAM" id="Phobius"/>
    </source>
</evidence>
<proteinExistence type="predicted"/>
<evidence type="ECO:0000313" key="3">
    <source>
        <dbReference type="Proteomes" id="UP000003089"/>
    </source>
</evidence>
<organism evidence="2 3">
    <name type="scientific">Bacteroides nordii CL02T12C05</name>
    <dbReference type="NCBI Taxonomy" id="997884"/>
    <lineage>
        <taxon>Bacteria</taxon>
        <taxon>Pseudomonadati</taxon>
        <taxon>Bacteroidota</taxon>
        <taxon>Bacteroidia</taxon>
        <taxon>Bacteroidales</taxon>
        <taxon>Bacteroidaceae</taxon>
        <taxon>Bacteroides</taxon>
    </lineage>
</organism>
<accession>I9RMB9</accession>
<evidence type="ECO:0000313" key="2">
    <source>
        <dbReference type="EMBL" id="EIY44031.1"/>
    </source>
</evidence>
<dbReference type="HOGENOM" id="CLU_3265837_0_0_10"/>
<keyword evidence="1" id="KW-0812">Transmembrane</keyword>
<dbReference type="STRING" id="997884.HMPREF1068_04046"/>